<proteinExistence type="predicted"/>
<gene>
    <name evidence="1" type="ORF">STHERMO_1377</name>
</gene>
<reference evidence="1 2" key="1">
    <citation type="submission" date="2020-06" db="EMBL/GenBank/DDBJ databases">
        <authorList>
            <person name="Chuat V."/>
        </authorList>
    </citation>
    <scope>NUCLEOTIDE SEQUENCE [LARGE SCALE GENOMIC DNA]</scope>
    <source>
        <strain evidence="1">STH_CIRM_998</strain>
    </source>
</reference>
<dbReference type="AlphaFoldDB" id="A0A7U7C933"/>
<dbReference type="EMBL" id="LR822027">
    <property type="protein sequence ID" value="CAD0152658.1"/>
    <property type="molecule type" value="Genomic_DNA"/>
</dbReference>
<dbReference type="Proteomes" id="UP000509791">
    <property type="component" value="Chromosome"/>
</dbReference>
<accession>A0A7U7C933</accession>
<organism evidence="1 2">
    <name type="scientific">Streptococcus thermophilus</name>
    <dbReference type="NCBI Taxonomy" id="1308"/>
    <lineage>
        <taxon>Bacteria</taxon>
        <taxon>Bacillati</taxon>
        <taxon>Bacillota</taxon>
        <taxon>Bacilli</taxon>
        <taxon>Lactobacillales</taxon>
        <taxon>Streptococcaceae</taxon>
        <taxon>Streptococcus</taxon>
    </lineage>
</organism>
<evidence type="ECO:0000313" key="1">
    <source>
        <dbReference type="EMBL" id="CAD0152658.1"/>
    </source>
</evidence>
<protein>
    <submittedName>
        <fullName evidence="1">Uncharacterized protein</fullName>
    </submittedName>
</protein>
<sequence>MKNDNTRELVELSLYAALIIVTVQFIRIPFGPQFVHWEMLWL</sequence>
<name>A0A7U7C933_STRTR</name>
<evidence type="ECO:0000313" key="2">
    <source>
        <dbReference type="Proteomes" id="UP000509791"/>
    </source>
</evidence>